<comment type="subunit">
    <text evidence="7">Subunit of the heterotrimeric GatCAB amidotransferase (AdT) complex, composed of A, B and C subunits.</text>
</comment>
<evidence type="ECO:0000256" key="6">
    <source>
        <dbReference type="ARBA" id="ARBA00047913"/>
    </source>
</evidence>
<keyword evidence="7" id="KW-0496">Mitochondrion</keyword>
<comment type="similarity">
    <text evidence="1 7">Belongs to the GatB/GatE family. GatB subfamily.</text>
</comment>
<evidence type="ECO:0000256" key="1">
    <source>
        <dbReference type="ARBA" id="ARBA00005306"/>
    </source>
</evidence>
<dbReference type="SUPFAM" id="SSF55931">
    <property type="entry name" value="Glutamine synthetase/guanido kinase"/>
    <property type="match status" value="1"/>
</dbReference>
<dbReference type="Proteomes" id="UP001385951">
    <property type="component" value="Unassembled WGS sequence"/>
</dbReference>
<comment type="catalytic activity">
    <reaction evidence="6 7">
        <text>L-glutamyl-tRNA(Gln) + L-glutamine + ATP + H2O = L-glutaminyl-tRNA(Gln) + L-glutamate + ADP + phosphate + H(+)</text>
        <dbReference type="Rhea" id="RHEA:17521"/>
        <dbReference type="Rhea" id="RHEA-COMP:9681"/>
        <dbReference type="Rhea" id="RHEA-COMP:9684"/>
        <dbReference type="ChEBI" id="CHEBI:15377"/>
        <dbReference type="ChEBI" id="CHEBI:15378"/>
        <dbReference type="ChEBI" id="CHEBI:29985"/>
        <dbReference type="ChEBI" id="CHEBI:30616"/>
        <dbReference type="ChEBI" id="CHEBI:43474"/>
        <dbReference type="ChEBI" id="CHEBI:58359"/>
        <dbReference type="ChEBI" id="CHEBI:78520"/>
        <dbReference type="ChEBI" id="CHEBI:78521"/>
        <dbReference type="ChEBI" id="CHEBI:456216"/>
    </reaction>
</comment>
<dbReference type="GO" id="GO:0050567">
    <property type="term" value="F:glutaminyl-tRNA synthase (glutamine-hydrolyzing) activity"/>
    <property type="evidence" value="ECO:0007669"/>
    <property type="project" value="UniProtKB-UniRule"/>
</dbReference>
<keyword evidence="5 7" id="KW-0648">Protein biosynthesis</keyword>
<dbReference type="GO" id="GO:0005739">
    <property type="term" value="C:mitochondrion"/>
    <property type="evidence" value="ECO:0007669"/>
    <property type="project" value="UniProtKB-SubCell"/>
</dbReference>
<proteinExistence type="inferred from homology"/>
<comment type="subcellular location">
    <subcellularLocation>
        <location evidence="7">Mitochondrion</location>
    </subcellularLocation>
</comment>
<organism evidence="9 10">
    <name type="scientific">Cerrena zonata</name>
    <dbReference type="NCBI Taxonomy" id="2478898"/>
    <lineage>
        <taxon>Eukaryota</taxon>
        <taxon>Fungi</taxon>
        <taxon>Dikarya</taxon>
        <taxon>Basidiomycota</taxon>
        <taxon>Agaricomycotina</taxon>
        <taxon>Agaricomycetes</taxon>
        <taxon>Polyporales</taxon>
        <taxon>Cerrenaceae</taxon>
        <taxon>Cerrena</taxon>
    </lineage>
</organism>
<dbReference type="GO" id="GO:0032543">
    <property type="term" value="P:mitochondrial translation"/>
    <property type="evidence" value="ECO:0007669"/>
    <property type="project" value="UniProtKB-UniRule"/>
</dbReference>
<name>A0AAW0GVT6_9APHY</name>
<evidence type="ECO:0000313" key="9">
    <source>
        <dbReference type="EMBL" id="KAK7696254.1"/>
    </source>
</evidence>
<dbReference type="NCBIfam" id="TIGR00133">
    <property type="entry name" value="gatB"/>
    <property type="match status" value="1"/>
</dbReference>
<dbReference type="InterPro" id="IPR017958">
    <property type="entry name" value="Gln-tRNA_amidoTrfase_suB_CS"/>
</dbReference>
<keyword evidence="10" id="KW-1185">Reference proteome</keyword>
<reference evidence="9 10" key="1">
    <citation type="submission" date="2022-09" db="EMBL/GenBank/DDBJ databases">
        <authorList>
            <person name="Palmer J.M."/>
        </authorList>
    </citation>
    <scope>NUCLEOTIDE SEQUENCE [LARGE SCALE GENOMIC DNA]</scope>
    <source>
        <strain evidence="9 10">DSM 7382</strain>
    </source>
</reference>
<evidence type="ECO:0000256" key="7">
    <source>
        <dbReference type="HAMAP-Rule" id="MF_03147"/>
    </source>
</evidence>
<dbReference type="InterPro" id="IPR018027">
    <property type="entry name" value="Asn/Gln_amidotransferase"/>
</dbReference>
<dbReference type="GO" id="GO:0030956">
    <property type="term" value="C:glutamyl-tRNA(Gln) amidotransferase complex"/>
    <property type="evidence" value="ECO:0007669"/>
    <property type="project" value="UniProtKB-UniRule"/>
</dbReference>
<protein>
    <recommendedName>
        <fullName evidence="7">Glutamyl-tRNA(Gln) amidotransferase subunit B, mitochondrial</fullName>
        <shortName evidence="7">Glu-AdT subunit B</shortName>
        <ecNumber evidence="7">6.3.5.-</ecNumber>
    </recommendedName>
</protein>
<sequence>MRHIGRCLLPVRRSFSQYTNAARAVKEDPRWPGWGVVIGIEVHAQIKSRRKLFSSANTSDLTEHPNTRFVPYDAAFPGTLPNLNPRCVELGIRTALALECQVQPRSTFDRKHYFYPDLPSGYQITQHYAPLATDGSLQLSQGDAKVRIKQIQLEQDTGKTMFDPRRRVSSIDLNRAGTGLMEIVSEPDLRSPEEAGDYVRTLQALLRSVGSSDGNMEQGSFRCDVNVSVNRPDAPAGTRCEIKNLNSVKFMMVAITCEVFRQIELLEKGLSVPQETRGFDEAKAETFSLRSKEDAPDYRYMPDPNLPPLLLDQTYIRDIRKSMPELPPETRSRLLAQGLSERDADVLMAIDMGREVGYDGSLGHGAVAYFDTVARGRDSKIVVNWITHELLGQLTSRKETFKENKLSAEQLGEIIDLVQGKKITGTSGRSLLRHVLAHNSSESPTKLAEQMSLLVSESDSTSLRTWCKQIIAEMPEESQAIRNGHLNVVNKMVGRVMKLSKGRADAKAVRTTLETLLATK</sequence>
<accession>A0AAW0GVT6</accession>
<dbReference type="GO" id="GO:0070681">
    <property type="term" value="P:glutaminyl-tRNAGln biosynthesis via transamidation"/>
    <property type="evidence" value="ECO:0007669"/>
    <property type="project" value="UniProtKB-UniRule"/>
</dbReference>
<dbReference type="InterPro" id="IPR017959">
    <property type="entry name" value="Asn/Gln-tRNA_amidoTrfase_suB/E"/>
</dbReference>
<dbReference type="GO" id="GO:0005524">
    <property type="term" value="F:ATP binding"/>
    <property type="evidence" value="ECO:0007669"/>
    <property type="project" value="UniProtKB-KW"/>
</dbReference>
<dbReference type="PANTHER" id="PTHR11659:SF0">
    <property type="entry name" value="GLUTAMYL-TRNA(GLN) AMIDOTRANSFERASE SUBUNIT B, MITOCHONDRIAL"/>
    <property type="match status" value="1"/>
</dbReference>
<dbReference type="HAMAP" id="MF_00121">
    <property type="entry name" value="GatB"/>
    <property type="match status" value="1"/>
</dbReference>
<dbReference type="SMART" id="SM00845">
    <property type="entry name" value="GatB_Yqey"/>
    <property type="match status" value="1"/>
</dbReference>
<feature type="domain" description="Asn/Gln amidotransferase" evidence="8">
    <location>
        <begin position="368"/>
        <end position="517"/>
    </location>
</feature>
<gene>
    <name evidence="9" type="ORF">QCA50_000907</name>
</gene>
<dbReference type="AlphaFoldDB" id="A0AAW0GVT6"/>
<dbReference type="Pfam" id="PF02637">
    <property type="entry name" value="GatB_Yqey"/>
    <property type="match status" value="1"/>
</dbReference>
<evidence type="ECO:0000256" key="4">
    <source>
        <dbReference type="ARBA" id="ARBA00022840"/>
    </source>
</evidence>
<dbReference type="InterPro" id="IPR004413">
    <property type="entry name" value="GatB"/>
</dbReference>
<evidence type="ECO:0000256" key="5">
    <source>
        <dbReference type="ARBA" id="ARBA00022917"/>
    </source>
</evidence>
<dbReference type="InterPro" id="IPR014746">
    <property type="entry name" value="Gln_synth/guanido_kin_cat_dom"/>
</dbReference>
<dbReference type="Pfam" id="PF02934">
    <property type="entry name" value="GatB_N"/>
    <property type="match status" value="1"/>
</dbReference>
<dbReference type="Gene3D" id="1.10.10.410">
    <property type="match status" value="1"/>
</dbReference>
<dbReference type="EC" id="6.3.5.-" evidence="7"/>
<keyword evidence="3 7" id="KW-0547">Nucleotide-binding</keyword>
<dbReference type="NCBIfam" id="NF004012">
    <property type="entry name" value="PRK05477.1-2"/>
    <property type="match status" value="1"/>
</dbReference>
<keyword evidence="4 7" id="KW-0067">ATP-binding</keyword>
<evidence type="ECO:0000256" key="3">
    <source>
        <dbReference type="ARBA" id="ARBA00022741"/>
    </source>
</evidence>
<comment type="function">
    <text evidence="7">Allows the formation of correctly charged Gln-tRNA(Gln) through the transamidation of misacylated Glu-tRNA(Gln) in the mitochondria. The reaction takes place in the presence of glutamine and ATP through an activated gamma-phospho-Glu-tRNA(Gln).</text>
</comment>
<dbReference type="InterPro" id="IPR003789">
    <property type="entry name" value="Asn/Gln_tRNA_amidoTrase-B-like"/>
</dbReference>
<evidence type="ECO:0000256" key="2">
    <source>
        <dbReference type="ARBA" id="ARBA00022598"/>
    </source>
</evidence>
<comment type="caution">
    <text evidence="9">The sequence shown here is derived from an EMBL/GenBank/DDBJ whole genome shotgun (WGS) entry which is preliminary data.</text>
</comment>
<evidence type="ECO:0000313" key="10">
    <source>
        <dbReference type="Proteomes" id="UP001385951"/>
    </source>
</evidence>
<dbReference type="PROSITE" id="PS01234">
    <property type="entry name" value="GATB"/>
    <property type="match status" value="1"/>
</dbReference>
<evidence type="ECO:0000259" key="8">
    <source>
        <dbReference type="SMART" id="SM00845"/>
    </source>
</evidence>
<dbReference type="PANTHER" id="PTHR11659">
    <property type="entry name" value="GLUTAMYL-TRNA GLN AMIDOTRANSFERASE SUBUNIT B MITOCHONDRIAL AND PROKARYOTIC PET112-RELATED"/>
    <property type="match status" value="1"/>
</dbReference>
<keyword evidence="2 7" id="KW-0436">Ligase</keyword>
<dbReference type="NCBIfam" id="NF004014">
    <property type="entry name" value="PRK05477.1-4"/>
    <property type="match status" value="1"/>
</dbReference>
<dbReference type="InterPro" id="IPR023168">
    <property type="entry name" value="GatB_Yqey_C_2"/>
</dbReference>
<dbReference type="InterPro" id="IPR006075">
    <property type="entry name" value="Asn/Gln-tRNA_Trfase_suB/E_cat"/>
</dbReference>
<dbReference type="SUPFAM" id="SSF89095">
    <property type="entry name" value="GatB/YqeY motif"/>
    <property type="match status" value="1"/>
</dbReference>
<dbReference type="EMBL" id="JASBNA010000001">
    <property type="protein sequence ID" value="KAK7696254.1"/>
    <property type="molecule type" value="Genomic_DNA"/>
</dbReference>